<name>A0AAE1LUH3_9NEOP</name>
<gene>
    <name evidence="1" type="ORF">KUF71_017327</name>
</gene>
<protein>
    <submittedName>
        <fullName evidence="1">Hydrogenase transcriptional regulatory protein HupR1</fullName>
    </submittedName>
</protein>
<keyword evidence="2" id="KW-1185">Reference proteome</keyword>
<dbReference type="SUPFAM" id="SSF88723">
    <property type="entry name" value="PIN domain-like"/>
    <property type="match status" value="1"/>
</dbReference>
<sequence length="334" mass="36857">MSVGKDFKTLKLHRKDACKSLASLSQTHVRVGDDNVEINSNQLFHRSLCVLKTAEEIEAAFEFEMAARAPALFENCGSMRKGCKSTLAEVLVAECAAAVTPALDRQSPHVVDGGYLLHKVQFPRPATFSTIADTYCSYVSEHWGTGVTVVFDGYSDRPSTKSEEQQRRAARASCIDVNIHPEITTSIPQQKFLSNNRNKVQLISLLTERLQGNGVEVVQADGDADTVIVQTALAVARRAGCAVVVGEDTDLLILLLHHVADENLSEVGEQFVRMLYGVKERTPLNQVRYQLYQRTIAKQPLTANFDLAVLPPTSASTLQHCLRVYHQVGKYVTD</sequence>
<accession>A0AAE1LUH3</accession>
<reference evidence="1" key="1">
    <citation type="submission" date="2021-07" db="EMBL/GenBank/DDBJ databases">
        <authorList>
            <person name="Catto M.A."/>
            <person name="Jacobson A."/>
            <person name="Kennedy G."/>
            <person name="Labadie P."/>
            <person name="Hunt B.G."/>
            <person name="Srinivasan R."/>
        </authorList>
    </citation>
    <scope>NUCLEOTIDE SEQUENCE</scope>
    <source>
        <strain evidence="1">PL_HMW_Pooled</strain>
        <tissue evidence="1">Head</tissue>
    </source>
</reference>
<evidence type="ECO:0000313" key="1">
    <source>
        <dbReference type="EMBL" id="KAK3933066.1"/>
    </source>
</evidence>
<dbReference type="Proteomes" id="UP001219518">
    <property type="component" value="Unassembled WGS sequence"/>
</dbReference>
<dbReference type="InterPro" id="IPR029060">
    <property type="entry name" value="PIN-like_dom_sf"/>
</dbReference>
<reference evidence="1" key="2">
    <citation type="journal article" date="2023" name="BMC Genomics">
        <title>Pest status, molecular evolution, and epigenetic factors derived from the genome assembly of Frankliniella fusca, a thysanopteran phytovirus vector.</title>
        <authorList>
            <person name="Catto M.A."/>
            <person name="Labadie P.E."/>
            <person name="Jacobson A.L."/>
            <person name="Kennedy G.G."/>
            <person name="Srinivasan R."/>
            <person name="Hunt B.G."/>
        </authorList>
    </citation>
    <scope>NUCLEOTIDE SEQUENCE</scope>
    <source>
        <strain evidence="1">PL_HMW_Pooled</strain>
    </source>
</reference>
<comment type="caution">
    <text evidence="1">The sequence shown here is derived from an EMBL/GenBank/DDBJ whole genome shotgun (WGS) entry which is preliminary data.</text>
</comment>
<evidence type="ECO:0000313" key="2">
    <source>
        <dbReference type="Proteomes" id="UP001219518"/>
    </source>
</evidence>
<dbReference type="AlphaFoldDB" id="A0AAE1LUH3"/>
<dbReference type="EMBL" id="JAHWGI010001443">
    <property type="protein sequence ID" value="KAK3933066.1"/>
    <property type="molecule type" value="Genomic_DNA"/>
</dbReference>
<organism evidence="1 2">
    <name type="scientific">Frankliniella fusca</name>
    <dbReference type="NCBI Taxonomy" id="407009"/>
    <lineage>
        <taxon>Eukaryota</taxon>
        <taxon>Metazoa</taxon>
        <taxon>Ecdysozoa</taxon>
        <taxon>Arthropoda</taxon>
        <taxon>Hexapoda</taxon>
        <taxon>Insecta</taxon>
        <taxon>Pterygota</taxon>
        <taxon>Neoptera</taxon>
        <taxon>Paraneoptera</taxon>
        <taxon>Thysanoptera</taxon>
        <taxon>Terebrantia</taxon>
        <taxon>Thripoidea</taxon>
        <taxon>Thripidae</taxon>
        <taxon>Frankliniella</taxon>
    </lineage>
</organism>
<proteinExistence type="predicted"/>
<dbReference type="Gene3D" id="3.40.50.1010">
    <property type="entry name" value="5'-nuclease"/>
    <property type="match status" value="1"/>
</dbReference>